<keyword evidence="4 6" id="KW-1133">Transmembrane helix</keyword>
<feature type="transmembrane region" description="Helical" evidence="6">
    <location>
        <begin position="75"/>
        <end position="100"/>
    </location>
</feature>
<evidence type="ECO:0000313" key="7">
    <source>
        <dbReference type="EMBL" id="KAK6746551.1"/>
    </source>
</evidence>
<dbReference type="PANTHER" id="PTHR31216:SF11">
    <property type="entry name" value="SERPENTINE RECEPTOR CLASS BETA-16-RELATED"/>
    <property type="match status" value="1"/>
</dbReference>
<evidence type="ECO:0000313" key="8">
    <source>
        <dbReference type="Proteomes" id="UP001303046"/>
    </source>
</evidence>
<evidence type="ECO:0000256" key="1">
    <source>
        <dbReference type="ARBA" id="ARBA00004141"/>
    </source>
</evidence>
<organism evidence="7 8">
    <name type="scientific">Necator americanus</name>
    <name type="common">Human hookworm</name>
    <dbReference type="NCBI Taxonomy" id="51031"/>
    <lineage>
        <taxon>Eukaryota</taxon>
        <taxon>Metazoa</taxon>
        <taxon>Ecdysozoa</taxon>
        <taxon>Nematoda</taxon>
        <taxon>Chromadorea</taxon>
        <taxon>Rhabditida</taxon>
        <taxon>Rhabditina</taxon>
        <taxon>Rhabditomorpha</taxon>
        <taxon>Strongyloidea</taxon>
        <taxon>Ancylostomatidae</taxon>
        <taxon>Bunostominae</taxon>
        <taxon>Necator</taxon>
    </lineage>
</organism>
<feature type="transmembrane region" description="Helical" evidence="6">
    <location>
        <begin position="256"/>
        <end position="282"/>
    </location>
</feature>
<evidence type="ECO:0008006" key="9">
    <source>
        <dbReference type="Google" id="ProtNLM"/>
    </source>
</evidence>
<evidence type="ECO:0000256" key="4">
    <source>
        <dbReference type="ARBA" id="ARBA00022989"/>
    </source>
</evidence>
<comment type="subcellular location">
    <subcellularLocation>
        <location evidence="1">Membrane</location>
        <topology evidence="1">Multi-pass membrane protein</topology>
    </subcellularLocation>
</comment>
<evidence type="ECO:0000256" key="3">
    <source>
        <dbReference type="ARBA" id="ARBA00022692"/>
    </source>
</evidence>
<feature type="transmembrane region" description="Helical" evidence="6">
    <location>
        <begin position="204"/>
        <end position="225"/>
    </location>
</feature>
<feature type="transmembrane region" description="Helical" evidence="6">
    <location>
        <begin position="120"/>
        <end position="141"/>
    </location>
</feature>
<reference evidence="7 8" key="1">
    <citation type="submission" date="2023-08" db="EMBL/GenBank/DDBJ databases">
        <title>A Necator americanus chromosomal reference genome.</title>
        <authorList>
            <person name="Ilik V."/>
            <person name="Petrzelkova K.J."/>
            <person name="Pardy F."/>
            <person name="Fuh T."/>
            <person name="Niatou-Singa F.S."/>
            <person name="Gouil Q."/>
            <person name="Baker L."/>
            <person name="Ritchie M.E."/>
            <person name="Jex A.R."/>
            <person name="Gazzola D."/>
            <person name="Li H."/>
            <person name="Toshio Fujiwara R."/>
            <person name="Zhan B."/>
            <person name="Aroian R.V."/>
            <person name="Pafco B."/>
            <person name="Schwarz E.M."/>
        </authorList>
    </citation>
    <scope>NUCLEOTIDE SEQUENCE [LARGE SCALE GENOMIC DNA]</scope>
    <source>
        <strain evidence="7 8">Aroian</strain>
        <tissue evidence="7">Whole animal</tissue>
    </source>
</reference>
<feature type="transmembrane region" description="Helical" evidence="6">
    <location>
        <begin position="162"/>
        <end position="181"/>
    </location>
</feature>
<keyword evidence="8" id="KW-1185">Reference proteome</keyword>
<sequence length="355" mass="40216">MNRTLSYDLLENETARHSAIVQNLCLEGEGALVSNPLYRCFQLIQVIECIIAIVSLPLVYCRYIQSAAFHINLKILLCLYYQIAGVYVLVVLICTIFQAVLWLTSRNPCDVYPSRFAHEFFNLSELYCLLYLLASQPLVSLERTIATLRVDTYEKCSKKSAAVLYVIASLAIPGGLLYYVYHDVRFTEPHLSCFSDQSKATDRITIVSALAIFLSLSSVIVQKILTFINSKRKTRATDTRLSTQYQLSENIAATSFVSWILFLQMLASVGYSAASLICGFFIEGLFNNDRNKKLIAKEGYYIIPLAMVLLPWLSVYLLKERNKTRSSTIESSIHQSKGDNAMVLYSSMLKEQWSK</sequence>
<comment type="caution">
    <text evidence="7">The sequence shown here is derived from an EMBL/GenBank/DDBJ whole genome shotgun (WGS) entry which is preliminary data.</text>
</comment>
<feature type="transmembrane region" description="Helical" evidence="6">
    <location>
        <begin position="302"/>
        <end position="318"/>
    </location>
</feature>
<name>A0ABR1D8Y1_NECAM</name>
<proteinExistence type="inferred from homology"/>
<dbReference type="Pfam" id="PF10292">
    <property type="entry name" value="7TM_GPCR_Srab"/>
    <property type="match status" value="1"/>
</dbReference>
<dbReference type="InterPro" id="IPR019408">
    <property type="entry name" value="7TM_GPCR_serpentine_rcpt_Srab"/>
</dbReference>
<accession>A0ABR1D8Y1</accession>
<keyword evidence="5 6" id="KW-0472">Membrane</keyword>
<evidence type="ECO:0000256" key="2">
    <source>
        <dbReference type="ARBA" id="ARBA00006860"/>
    </source>
</evidence>
<dbReference type="Proteomes" id="UP001303046">
    <property type="component" value="Unassembled WGS sequence"/>
</dbReference>
<dbReference type="EMBL" id="JAVFWL010000004">
    <property type="protein sequence ID" value="KAK6746551.1"/>
    <property type="molecule type" value="Genomic_DNA"/>
</dbReference>
<dbReference type="PANTHER" id="PTHR31216">
    <property type="entry name" value="SERPENTINE RECEPTOR CLASS BETA-1-RELATED-RELATED"/>
    <property type="match status" value="1"/>
</dbReference>
<gene>
    <name evidence="7" type="primary">Necator_chrIV.g13348</name>
    <name evidence="7" type="ORF">RB195_000057</name>
</gene>
<evidence type="ECO:0000256" key="6">
    <source>
        <dbReference type="SAM" id="Phobius"/>
    </source>
</evidence>
<dbReference type="InterPro" id="IPR002184">
    <property type="entry name" value="7TM_GPCR_serpentine_rcpt_Srb"/>
</dbReference>
<keyword evidence="3 6" id="KW-0812">Transmembrane</keyword>
<comment type="similarity">
    <text evidence="2">Belongs to the nematode receptor-like protein srb family.</text>
</comment>
<feature type="transmembrane region" description="Helical" evidence="6">
    <location>
        <begin position="43"/>
        <end position="63"/>
    </location>
</feature>
<evidence type="ECO:0000256" key="5">
    <source>
        <dbReference type="ARBA" id="ARBA00023136"/>
    </source>
</evidence>
<protein>
    <recommendedName>
        <fullName evidence="9">G-protein coupled receptors family 1 profile domain-containing protein</fullName>
    </recommendedName>
</protein>